<evidence type="ECO:0000256" key="1">
    <source>
        <dbReference type="SAM" id="MobiDB-lite"/>
    </source>
</evidence>
<keyword evidence="2" id="KW-0812">Transmembrane</keyword>
<dbReference type="Proteomes" id="UP001320245">
    <property type="component" value="Unassembled WGS sequence"/>
</dbReference>
<organism evidence="3 4">
    <name type="scientific">Cytospora paraplurivora</name>
    <dbReference type="NCBI Taxonomy" id="2898453"/>
    <lineage>
        <taxon>Eukaryota</taxon>
        <taxon>Fungi</taxon>
        <taxon>Dikarya</taxon>
        <taxon>Ascomycota</taxon>
        <taxon>Pezizomycotina</taxon>
        <taxon>Sordariomycetes</taxon>
        <taxon>Sordariomycetidae</taxon>
        <taxon>Diaporthales</taxon>
        <taxon>Cytosporaceae</taxon>
        <taxon>Cytospora</taxon>
    </lineage>
</organism>
<dbReference type="AlphaFoldDB" id="A0AAN9YE14"/>
<reference evidence="3 4" key="1">
    <citation type="journal article" date="2023" name="PLoS ONE">
        <title>Cytospora paraplurivora sp. nov. isolated from orchards with fruit tree decline syndrome in Ontario, Canada.</title>
        <authorList>
            <person name="Ilyukhin E."/>
            <person name="Nguyen H.D.T."/>
            <person name="Castle A.J."/>
            <person name="Ellouze W."/>
        </authorList>
    </citation>
    <scope>NUCLEOTIDE SEQUENCE [LARGE SCALE GENOMIC DNA]</scope>
    <source>
        <strain evidence="3 4">FDS-564</strain>
    </source>
</reference>
<protein>
    <submittedName>
        <fullName evidence="3">Uncharacterized protein</fullName>
    </submittedName>
</protein>
<evidence type="ECO:0000256" key="2">
    <source>
        <dbReference type="SAM" id="Phobius"/>
    </source>
</evidence>
<name>A0AAN9YE14_9PEZI</name>
<keyword evidence="2" id="KW-0472">Membrane</keyword>
<comment type="caution">
    <text evidence="3">The sequence shown here is derived from an EMBL/GenBank/DDBJ whole genome shotgun (WGS) entry which is preliminary data.</text>
</comment>
<sequence length="277" mass="31278">MFSIIQQCRDVTWYVDIQTEAFERKLSLPADDPELAISEYYLYNVQALLVMFWAAELCQLTYQIGERRKMRRLLRNLHMAGKFISWLLPMITITCLQIPSLKESFVAFILIADLPLMISLAIGSGLMIAVLVRYIHTRQRFTHWNPPKFNSTTNSEAGTTTASSQRNTGGRRGLVFEVTNTLFQVTALKNNIHDAQESAPDLSAARAVQTLFLDMPGTTPGIFIFIVFGTTASSRAKLADLLVPDSWRENARKCFCFGGRPASKPPLEVEDIGYFRI</sequence>
<gene>
    <name evidence="3" type="ORF">SLS53_007406</name>
</gene>
<keyword evidence="4" id="KW-1185">Reference proteome</keyword>
<evidence type="ECO:0000313" key="4">
    <source>
        <dbReference type="Proteomes" id="UP001320245"/>
    </source>
</evidence>
<dbReference type="EMBL" id="JAJSPL020000037">
    <property type="protein sequence ID" value="KAK7735665.1"/>
    <property type="molecule type" value="Genomic_DNA"/>
</dbReference>
<feature type="transmembrane region" description="Helical" evidence="2">
    <location>
        <begin position="83"/>
        <end position="99"/>
    </location>
</feature>
<feature type="compositionally biased region" description="Polar residues" evidence="1">
    <location>
        <begin position="148"/>
        <end position="168"/>
    </location>
</feature>
<feature type="transmembrane region" description="Helical" evidence="2">
    <location>
        <begin position="105"/>
        <end position="132"/>
    </location>
</feature>
<keyword evidence="2" id="KW-1133">Transmembrane helix</keyword>
<evidence type="ECO:0000313" key="3">
    <source>
        <dbReference type="EMBL" id="KAK7735665.1"/>
    </source>
</evidence>
<accession>A0AAN9YE14</accession>
<proteinExistence type="predicted"/>
<feature type="region of interest" description="Disordered" evidence="1">
    <location>
        <begin position="146"/>
        <end position="168"/>
    </location>
</feature>